<feature type="compositionally biased region" description="Polar residues" evidence="1">
    <location>
        <begin position="29"/>
        <end position="39"/>
    </location>
</feature>
<dbReference type="Proteomes" id="UP001176941">
    <property type="component" value="Chromosome 10"/>
</dbReference>
<gene>
    <name evidence="2" type="ORF">MRATA1EN1_LOCUS1831</name>
</gene>
<feature type="region of interest" description="Disordered" evidence="1">
    <location>
        <begin position="20"/>
        <end position="58"/>
    </location>
</feature>
<accession>A0ABN8XU09</accession>
<evidence type="ECO:0000313" key="3">
    <source>
        <dbReference type="Proteomes" id="UP001176941"/>
    </source>
</evidence>
<evidence type="ECO:0000256" key="1">
    <source>
        <dbReference type="SAM" id="MobiDB-lite"/>
    </source>
</evidence>
<reference evidence="2" key="1">
    <citation type="submission" date="2023-04" db="EMBL/GenBank/DDBJ databases">
        <authorList>
            <consortium name="ELIXIR-Norway"/>
        </authorList>
    </citation>
    <scope>NUCLEOTIDE SEQUENCE [LARGE SCALE GENOMIC DNA]</scope>
</reference>
<name>A0ABN8XU09_RANTA</name>
<dbReference type="EMBL" id="OX459946">
    <property type="protein sequence ID" value="CAI9152869.1"/>
    <property type="molecule type" value="Genomic_DNA"/>
</dbReference>
<organism evidence="2 3">
    <name type="scientific">Rangifer tarandus platyrhynchus</name>
    <name type="common">Svalbard reindeer</name>
    <dbReference type="NCBI Taxonomy" id="3082113"/>
    <lineage>
        <taxon>Eukaryota</taxon>
        <taxon>Metazoa</taxon>
        <taxon>Chordata</taxon>
        <taxon>Craniata</taxon>
        <taxon>Vertebrata</taxon>
        <taxon>Euteleostomi</taxon>
        <taxon>Mammalia</taxon>
        <taxon>Eutheria</taxon>
        <taxon>Laurasiatheria</taxon>
        <taxon>Artiodactyla</taxon>
        <taxon>Ruminantia</taxon>
        <taxon>Pecora</taxon>
        <taxon>Cervidae</taxon>
        <taxon>Odocoileinae</taxon>
        <taxon>Rangifer</taxon>
    </lineage>
</organism>
<keyword evidence="3" id="KW-1185">Reference proteome</keyword>
<protein>
    <submittedName>
        <fullName evidence="2">Uncharacterized protein</fullName>
    </submittedName>
</protein>
<sequence length="135" mass="14322">MPPRHLHECECHRVQTSVEATVPPPHVPTSVQRDAQRVSSLPCAREEQSAQESTAPQLGHRSGCMYAREHMGVDTWSPATLGRGYPPALAVAQTQAHRLTPQPPPLAWAGGRAGSSLGCVSCSLGGISVNVNSLI</sequence>
<proteinExistence type="predicted"/>
<evidence type="ECO:0000313" key="2">
    <source>
        <dbReference type="EMBL" id="CAI9152869.1"/>
    </source>
</evidence>